<gene>
    <name evidence="2" type="ORF">K432DRAFT_254382</name>
</gene>
<evidence type="ECO:0000313" key="3">
    <source>
        <dbReference type="Proteomes" id="UP000250266"/>
    </source>
</evidence>
<feature type="region of interest" description="Disordered" evidence="1">
    <location>
        <begin position="64"/>
        <end position="84"/>
    </location>
</feature>
<dbReference type="Proteomes" id="UP000250266">
    <property type="component" value="Unassembled WGS sequence"/>
</dbReference>
<accession>A0A8E2EB33</accession>
<dbReference type="EMBL" id="KV744957">
    <property type="protein sequence ID" value="OCK80501.1"/>
    <property type="molecule type" value="Genomic_DNA"/>
</dbReference>
<proteinExistence type="predicted"/>
<feature type="compositionally biased region" description="Gly residues" evidence="1">
    <location>
        <begin position="71"/>
        <end position="81"/>
    </location>
</feature>
<feature type="non-terminal residue" evidence="2">
    <location>
        <position position="126"/>
    </location>
</feature>
<evidence type="ECO:0000256" key="1">
    <source>
        <dbReference type="SAM" id="MobiDB-lite"/>
    </source>
</evidence>
<keyword evidence="3" id="KW-1185">Reference proteome</keyword>
<organism evidence="2 3">
    <name type="scientific">Lepidopterella palustris CBS 459.81</name>
    <dbReference type="NCBI Taxonomy" id="1314670"/>
    <lineage>
        <taxon>Eukaryota</taxon>
        <taxon>Fungi</taxon>
        <taxon>Dikarya</taxon>
        <taxon>Ascomycota</taxon>
        <taxon>Pezizomycotina</taxon>
        <taxon>Dothideomycetes</taxon>
        <taxon>Pleosporomycetidae</taxon>
        <taxon>Mytilinidiales</taxon>
        <taxon>Argynnaceae</taxon>
        <taxon>Lepidopterella</taxon>
    </lineage>
</organism>
<dbReference type="AlphaFoldDB" id="A0A8E2EB33"/>
<protein>
    <submittedName>
        <fullName evidence="2">Uncharacterized protein</fullName>
    </submittedName>
</protein>
<name>A0A8E2EB33_9PEZI</name>
<dbReference type="OrthoDB" id="5355007at2759"/>
<feature type="non-terminal residue" evidence="2">
    <location>
        <position position="1"/>
    </location>
</feature>
<sequence>STNSLPPSLQNTLYTALLSTTAIPTIQNTLTHELQASGWTSNLRTYIQQLLRSGECTTYNEANGTATNGMNGSGHKGGSNVAGGEWAKNVEDGGIKIPERAVREGVRVVRKELEKVVEITVEGEDK</sequence>
<reference evidence="2 3" key="1">
    <citation type="journal article" date="2016" name="Nat. Commun.">
        <title>Ectomycorrhizal ecology is imprinted in the genome of the dominant symbiotic fungus Cenococcum geophilum.</title>
        <authorList>
            <consortium name="DOE Joint Genome Institute"/>
            <person name="Peter M."/>
            <person name="Kohler A."/>
            <person name="Ohm R.A."/>
            <person name="Kuo A."/>
            <person name="Krutzmann J."/>
            <person name="Morin E."/>
            <person name="Arend M."/>
            <person name="Barry K.W."/>
            <person name="Binder M."/>
            <person name="Choi C."/>
            <person name="Clum A."/>
            <person name="Copeland A."/>
            <person name="Grisel N."/>
            <person name="Haridas S."/>
            <person name="Kipfer T."/>
            <person name="LaButti K."/>
            <person name="Lindquist E."/>
            <person name="Lipzen A."/>
            <person name="Maire R."/>
            <person name="Meier B."/>
            <person name="Mihaltcheva S."/>
            <person name="Molinier V."/>
            <person name="Murat C."/>
            <person name="Poggeler S."/>
            <person name="Quandt C.A."/>
            <person name="Sperisen C."/>
            <person name="Tritt A."/>
            <person name="Tisserant E."/>
            <person name="Crous P.W."/>
            <person name="Henrissat B."/>
            <person name="Nehls U."/>
            <person name="Egli S."/>
            <person name="Spatafora J.W."/>
            <person name="Grigoriev I.V."/>
            <person name="Martin F.M."/>
        </authorList>
    </citation>
    <scope>NUCLEOTIDE SEQUENCE [LARGE SCALE GENOMIC DNA]</scope>
    <source>
        <strain evidence="2 3">CBS 459.81</strain>
    </source>
</reference>
<evidence type="ECO:0000313" key="2">
    <source>
        <dbReference type="EMBL" id="OCK80501.1"/>
    </source>
</evidence>